<feature type="region of interest" description="Disordered" evidence="2">
    <location>
        <begin position="99"/>
        <end position="166"/>
    </location>
</feature>
<dbReference type="OrthoDB" id="541719at2759"/>
<dbReference type="GO" id="GO:0006397">
    <property type="term" value="P:mRNA processing"/>
    <property type="evidence" value="ECO:0007669"/>
    <property type="project" value="InterPro"/>
</dbReference>
<protein>
    <submittedName>
        <fullName evidence="4">PsbB mRNA maturation factor</fullName>
    </submittedName>
</protein>
<accession>W7TSL7</accession>
<dbReference type="Pfam" id="PF13428">
    <property type="entry name" value="TPR_14"/>
    <property type="match status" value="2"/>
</dbReference>
<evidence type="ECO:0000256" key="3">
    <source>
        <dbReference type="SAM" id="SignalP"/>
    </source>
</evidence>
<keyword evidence="1" id="KW-0802">TPR repeat</keyword>
<dbReference type="PANTHER" id="PTHR44917:SF1">
    <property type="entry name" value="PROTEIN HIGH CHLOROPHYLL FLUORESCENT 107"/>
    <property type="match status" value="1"/>
</dbReference>
<feature type="chain" id="PRO_5004904590" evidence="3">
    <location>
        <begin position="24"/>
        <end position="893"/>
    </location>
</feature>
<dbReference type="Gene3D" id="1.25.40.10">
    <property type="entry name" value="Tetratricopeptide repeat domain"/>
    <property type="match status" value="3"/>
</dbReference>
<dbReference type="Proteomes" id="UP000019335">
    <property type="component" value="Chromosome 3"/>
</dbReference>
<comment type="caution">
    <text evidence="4">The sequence shown here is derived from an EMBL/GenBank/DDBJ whole genome shotgun (WGS) entry which is preliminary data.</text>
</comment>
<dbReference type="EMBL" id="AZIL01000177">
    <property type="protein sequence ID" value="EWM29167.1"/>
    <property type="molecule type" value="Genomic_DNA"/>
</dbReference>
<feature type="repeat" description="TPR" evidence="1">
    <location>
        <begin position="598"/>
        <end position="631"/>
    </location>
</feature>
<evidence type="ECO:0000256" key="1">
    <source>
        <dbReference type="PROSITE-ProRule" id="PRU00339"/>
    </source>
</evidence>
<reference evidence="4 5" key="1">
    <citation type="journal article" date="2014" name="Mol. Plant">
        <title>Chromosome Scale Genome Assembly and Transcriptome Profiling of Nannochloropsis gaditana in Nitrogen Depletion.</title>
        <authorList>
            <person name="Corteggiani Carpinelli E."/>
            <person name="Telatin A."/>
            <person name="Vitulo N."/>
            <person name="Forcato C."/>
            <person name="D'Angelo M."/>
            <person name="Schiavon R."/>
            <person name="Vezzi A."/>
            <person name="Giacometti G.M."/>
            <person name="Morosinotto T."/>
            <person name="Valle G."/>
        </authorList>
    </citation>
    <scope>NUCLEOTIDE SEQUENCE [LARGE SCALE GENOMIC DNA]</scope>
    <source>
        <strain evidence="4 5">B-31</strain>
    </source>
</reference>
<gene>
    <name evidence="4" type="ORF">Naga_100007g105</name>
</gene>
<organism evidence="4 5">
    <name type="scientific">Nannochloropsis gaditana</name>
    <dbReference type="NCBI Taxonomy" id="72520"/>
    <lineage>
        <taxon>Eukaryota</taxon>
        <taxon>Sar</taxon>
        <taxon>Stramenopiles</taxon>
        <taxon>Ochrophyta</taxon>
        <taxon>Eustigmatophyceae</taxon>
        <taxon>Eustigmatales</taxon>
        <taxon>Monodopsidaceae</taxon>
        <taxon>Nannochloropsis</taxon>
    </lineage>
</organism>
<dbReference type="InterPro" id="IPR003107">
    <property type="entry name" value="HAT"/>
</dbReference>
<dbReference type="GO" id="GO:0003729">
    <property type="term" value="F:mRNA binding"/>
    <property type="evidence" value="ECO:0007669"/>
    <property type="project" value="InterPro"/>
</dbReference>
<dbReference type="SMART" id="SM00386">
    <property type="entry name" value="HAT"/>
    <property type="match status" value="16"/>
</dbReference>
<feature type="signal peptide" evidence="3">
    <location>
        <begin position="1"/>
        <end position="23"/>
    </location>
</feature>
<sequence>MMLRHRSSMAPVAASLWPILVFCSLIQLQSSMRVVEAFLARNFFSVSNKAVVGITMPRLTSTPLHQNRLLCRMVLGETTASATHMNVVPQVADNISPIVQDPQRQNGQPQQHHHKHQHQPKPPEQSHRQRRKAKEERRKVAGLTAVGTKKGHEQPYGTSRMHSSTKYHQRKGLVVRVYQEAQREARSGRLEKAEELFRRCLTMDRKDGRSWLQLAQLASRRGRQEEARSYFAQGVSECPESVHLLQSWAMLEHKAGDLEKACELFEKGMAQDPGNPYIAHAWGQLERKRADHDKARTLYMDSLRLYGPWAQVYMALAELEVETGHVEMARQIFEEALRLCAQNTHKLLVAWAKLEEENFGDWEKATELLLRAMEDGGPDFTDATVALAHLEMKKGNKERAVDILQQSKHQGGAGGSLFNTWASVEAKAGNLETAIKLLSEACVLFPDDFSLLQTLGTLEVKQGHHEKARECFSQSAAIRPHVVTYNAWAIMEERLAHDMRGPMRQVQIMRARKLFMLGMAADPSHGPLYNAYGRMEEKIGNLTGAQEVFRMGVEAHCPDMPSVLNGWAMLSLKQRNYAQARSLLQRGLSENKLGKNVGFLYHSLGMLEMKLGKIEDAWRVFKEATDKYPRNSQLLVGAGLAAEKRGEVDSARGFFKGGVECDRLHHQAWQAWAVMEHRQGNVNTARDLFRLGLKANPDYGALWQAYGVLEFHEENWDVARSLFAEGIRRDPGHVMLFQAWAVLEVKLADYEKGKEMIKEGLRVDSRHGACWSIYGYIEEKCGNVDEARRVFEMGLKQAPDHAPLFRVYGDFERRQGNTDKARSLYQRAISLDPHHPQAYVVLGLMELYSGNAEGARMVREASQAVFGHDFEFTKQREAVSSFDNAELGELHSI</sequence>
<dbReference type="Pfam" id="PF13181">
    <property type="entry name" value="TPR_8"/>
    <property type="match status" value="1"/>
</dbReference>
<dbReference type="Pfam" id="PF13432">
    <property type="entry name" value="TPR_16"/>
    <property type="match status" value="2"/>
</dbReference>
<dbReference type="InterPro" id="IPR019734">
    <property type="entry name" value="TPR_rpt"/>
</dbReference>
<feature type="compositionally biased region" description="Low complexity" evidence="2">
    <location>
        <begin position="100"/>
        <end position="110"/>
    </location>
</feature>
<evidence type="ECO:0000313" key="5">
    <source>
        <dbReference type="Proteomes" id="UP000019335"/>
    </source>
</evidence>
<feature type="repeat" description="TPR" evidence="1">
    <location>
        <begin position="449"/>
        <end position="482"/>
    </location>
</feature>
<feature type="repeat" description="TPR" evidence="1">
    <location>
        <begin position="310"/>
        <end position="343"/>
    </location>
</feature>
<evidence type="ECO:0000313" key="4">
    <source>
        <dbReference type="EMBL" id="EWM29167.1"/>
    </source>
</evidence>
<dbReference type="InterPro" id="IPR044624">
    <property type="entry name" value="Mbb1-like"/>
</dbReference>
<feature type="repeat" description="TPR" evidence="1">
    <location>
        <begin position="802"/>
        <end position="835"/>
    </location>
</feature>
<name>W7TSL7_9STRA</name>
<keyword evidence="5" id="KW-1185">Reference proteome</keyword>
<keyword evidence="3" id="KW-0732">Signal</keyword>
<dbReference type="InterPro" id="IPR011990">
    <property type="entry name" value="TPR-like_helical_dom_sf"/>
</dbReference>
<dbReference type="PANTHER" id="PTHR44917">
    <property type="entry name" value="PROTEIN HIGH CHLOROPHYLL FLUORESCENT 107"/>
    <property type="match status" value="1"/>
</dbReference>
<dbReference type="PROSITE" id="PS50005">
    <property type="entry name" value="TPR"/>
    <property type="match status" value="4"/>
</dbReference>
<evidence type="ECO:0000256" key="2">
    <source>
        <dbReference type="SAM" id="MobiDB-lite"/>
    </source>
</evidence>
<dbReference type="SUPFAM" id="SSF48452">
    <property type="entry name" value="TPR-like"/>
    <property type="match status" value="3"/>
</dbReference>
<dbReference type="AlphaFoldDB" id="W7TSL7"/>
<dbReference type="SMART" id="SM00028">
    <property type="entry name" value="TPR"/>
    <property type="match status" value="13"/>
</dbReference>
<proteinExistence type="predicted"/>